<evidence type="ECO:0000313" key="1">
    <source>
        <dbReference type="EMBL" id="CEG36103.1"/>
    </source>
</evidence>
<dbReference type="Proteomes" id="UP000054928">
    <property type="component" value="Unassembled WGS sequence"/>
</dbReference>
<keyword evidence="2" id="KW-1185">Reference proteome</keyword>
<reference evidence="2" key="1">
    <citation type="submission" date="2014-09" db="EMBL/GenBank/DDBJ databases">
        <authorList>
            <person name="Sharma Rahul"/>
            <person name="Thines Marco"/>
        </authorList>
    </citation>
    <scope>NUCLEOTIDE SEQUENCE [LARGE SCALE GENOMIC DNA]</scope>
</reference>
<dbReference type="EMBL" id="CCYD01000109">
    <property type="protein sequence ID" value="CEG36103.1"/>
    <property type="molecule type" value="Genomic_DNA"/>
</dbReference>
<name>A0A0P1A6B5_PLAHL</name>
<accession>A0A0P1A6B5</accession>
<proteinExistence type="predicted"/>
<dbReference type="AlphaFoldDB" id="A0A0P1A6B5"/>
<protein>
    <submittedName>
        <fullName evidence="1">Uncharacterized protein</fullName>
    </submittedName>
</protein>
<dbReference type="RefSeq" id="XP_024572472.1">
    <property type="nucleotide sequence ID" value="XM_024716101.1"/>
</dbReference>
<evidence type="ECO:0000313" key="2">
    <source>
        <dbReference type="Proteomes" id="UP000054928"/>
    </source>
</evidence>
<sequence>MHWLLPFDAVVERENDYRKIGPSVRRLPTSRQGCSKVKSYLTTVDKQNETLLLRDDRGTLSVWR</sequence>
<organism evidence="1 2">
    <name type="scientific">Plasmopara halstedii</name>
    <name type="common">Downy mildew of sunflower</name>
    <dbReference type="NCBI Taxonomy" id="4781"/>
    <lineage>
        <taxon>Eukaryota</taxon>
        <taxon>Sar</taxon>
        <taxon>Stramenopiles</taxon>
        <taxon>Oomycota</taxon>
        <taxon>Peronosporomycetes</taxon>
        <taxon>Peronosporales</taxon>
        <taxon>Peronosporaceae</taxon>
        <taxon>Plasmopara</taxon>
    </lineage>
</organism>
<dbReference type="GeneID" id="36395477"/>